<dbReference type="RefSeq" id="WP_129123941.1">
    <property type="nucleotide sequence ID" value="NZ_PEIB01000039.1"/>
</dbReference>
<evidence type="ECO:0000313" key="2">
    <source>
        <dbReference type="Proteomes" id="UP000290287"/>
    </source>
</evidence>
<dbReference type="AlphaFoldDB" id="A0A4Q0YKP8"/>
<name>A0A4Q0YKP8_9GAMM</name>
<reference evidence="1 2" key="1">
    <citation type="submission" date="2017-10" db="EMBL/GenBank/DDBJ databases">
        <title>Nyctiphanis sp. nov., isolated from the stomach of the euphausiid Nyctiphanes simplex (Hansen, 1911) in the Gulf of California.</title>
        <authorList>
            <person name="Gomez-Gil B."/>
            <person name="Aguilar-Mendez M."/>
            <person name="Lopez-Cortes A."/>
            <person name="Gomez-Gutierrez J."/>
            <person name="Roque A."/>
            <person name="Lang E."/>
            <person name="Gonzalez-Castillo A."/>
        </authorList>
    </citation>
    <scope>NUCLEOTIDE SEQUENCE [LARGE SCALE GENOMIC DNA]</scope>
    <source>
        <strain evidence="1 2">CAIM 600</strain>
    </source>
</reference>
<gene>
    <name evidence="1" type="ORF">CS022_21355</name>
</gene>
<dbReference type="EMBL" id="PEIB01000039">
    <property type="protein sequence ID" value="RXJ71216.1"/>
    <property type="molecule type" value="Genomic_DNA"/>
</dbReference>
<comment type="caution">
    <text evidence="1">The sequence shown here is derived from an EMBL/GenBank/DDBJ whole genome shotgun (WGS) entry which is preliminary data.</text>
</comment>
<sequence>MGPAKQTPALDLSEVRFIERIVVGRYNANGHEDDAQMQRQIDKLNQCLNGSPKGMLIGKDTGFKVFKMGENTVVAQQVSYHIGFRRKPNFL</sequence>
<dbReference type="OrthoDB" id="5518837at2"/>
<organism evidence="1 2">
    <name type="scientific">Veronia nyctiphanis</name>
    <dbReference type="NCBI Taxonomy" id="1278244"/>
    <lineage>
        <taxon>Bacteria</taxon>
        <taxon>Pseudomonadati</taxon>
        <taxon>Pseudomonadota</taxon>
        <taxon>Gammaproteobacteria</taxon>
        <taxon>Vibrionales</taxon>
        <taxon>Vibrionaceae</taxon>
        <taxon>Veronia</taxon>
    </lineage>
</organism>
<dbReference type="Proteomes" id="UP000290287">
    <property type="component" value="Unassembled WGS sequence"/>
</dbReference>
<proteinExistence type="predicted"/>
<protein>
    <submittedName>
        <fullName evidence="1">Uncharacterized protein</fullName>
    </submittedName>
</protein>
<keyword evidence="2" id="KW-1185">Reference proteome</keyword>
<accession>A0A4Q0YKP8</accession>
<evidence type="ECO:0000313" key="1">
    <source>
        <dbReference type="EMBL" id="RXJ71216.1"/>
    </source>
</evidence>